<comment type="caution">
    <text evidence="2">The sequence shown here is derived from an EMBL/GenBank/DDBJ whole genome shotgun (WGS) entry which is preliminary data.</text>
</comment>
<organism evidence="2 3">
    <name type="scientific">Natrialba taiwanensis DSM 12281</name>
    <dbReference type="NCBI Taxonomy" id="1230458"/>
    <lineage>
        <taxon>Archaea</taxon>
        <taxon>Methanobacteriati</taxon>
        <taxon>Methanobacteriota</taxon>
        <taxon>Stenosarchaea group</taxon>
        <taxon>Halobacteria</taxon>
        <taxon>Halobacteriales</taxon>
        <taxon>Natrialbaceae</taxon>
        <taxon>Natrialba</taxon>
    </lineage>
</organism>
<reference evidence="2 3" key="1">
    <citation type="journal article" date="2014" name="PLoS Genet.">
        <title>Phylogenetically driven sequencing of extremely halophilic archaea reveals strategies for static and dynamic osmo-response.</title>
        <authorList>
            <person name="Becker E.A."/>
            <person name="Seitzer P.M."/>
            <person name="Tritt A."/>
            <person name="Larsen D."/>
            <person name="Krusor M."/>
            <person name="Yao A.I."/>
            <person name="Wu D."/>
            <person name="Madern D."/>
            <person name="Eisen J.A."/>
            <person name="Darling A.E."/>
            <person name="Facciotti M.T."/>
        </authorList>
    </citation>
    <scope>NUCLEOTIDE SEQUENCE [LARGE SCALE GENOMIC DNA]</scope>
    <source>
        <strain evidence="2 3">DSM 12281</strain>
    </source>
</reference>
<feature type="domain" description="Xaa-Pro dipeptidyl-peptidase-like" evidence="1">
    <location>
        <begin position="65"/>
        <end position="129"/>
    </location>
</feature>
<dbReference type="Proteomes" id="UP000011648">
    <property type="component" value="Unassembled WGS sequence"/>
</dbReference>
<protein>
    <submittedName>
        <fullName evidence="2">Hydrolase of the alpha/beta superfamily-like protein</fullName>
    </submittedName>
</protein>
<dbReference type="Gene3D" id="3.40.50.1820">
    <property type="entry name" value="alpha/beta hydrolase"/>
    <property type="match status" value="1"/>
</dbReference>
<dbReference type="OrthoDB" id="50239at2157"/>
<dbReference type="AlphaFoldDB" id="L9ZWI9"/>
<evidence type="ECO:0000259" key="1">
    <source>
        <dbReference type="Pfam" id="PF02129"/>
    </source>
</evidence>
<dbReference type="EMBL" id="AOIL01000048">
    <property type="protein sequence ID" value="ELY89957.1"/>
    <property type="molecule type" value="Genomic_DNA"/>
</dbReference>
<evidence type="ECO:0000313" key="2">
    <source>
        <dbReference type="EMBL" id="ELY89957.1"/>
    </source>
</evidence>
<dbReference type="PATRIC" id="fig|1230458.4.peg.2662"/>
<dbReference type="Pfam" id="PF02129">
    <property type="entry name" value="Peptidase_S15"/>
    <property type="match status" value="1"/>
</dbReference>
<sequence>MTDVLVPGGRDVRATLTEPDAETDAIVVACPPHPQQGGSRSDSRLVAVADRLRENGVACLRFDYGEWDEGYGEREDVRNAIRWATERYDRVGLFGYSFGASLSLLTAADVDPAPDAVAVLAPAARLADDLDAAAALRSLPSETPVRILYGERDTTVDWEPVVERARERGDEVTALPADHFFLGKREAIAEAAAGFFEGELLESGSQ</sequence>
<dbReference type="GO" id="GO:0016787">
    <property type="term" value="F:hydrolase activity"/>
    <property type="evidence" value="ECO:0007669"/>
    <property type="project" value="UniProtKB-KW"/>
</dbReference>
<keyword evidence="3" id="KW-1185">Reference proteome</keyword>
<proteinExistence type="predicted"/>
<accession>L9ZWI9</accession>
<dbReference type="STRING" id="1230458.C484_13191"/>
<gene>
    <name evidence="2" type="ORF">C484_13191</name>
</gene>
<dbReference type="RefSeq" id="WP_006826344.1">
    <property type="nucleotide sequence ID" value="NZ_AOIL01000048.1"/>
</dbReference>
<dbReference type="SUPFAM" id="SSF53474">
    <property type="entry name" value="alpha/beta-Hydrolases"/>
    <property type="match status" value="1"/>
</dbReference>
<evidence type="ECO:0000313" key="3">
    <source>
        <dbReference type="Proteomes" id="UP000011648"/>
    </source>
</evidence>
<dbReference type="InterPro" id="IPR000383">
    <property type="entry name" value="Xaa-Pro-like_dom"/>
</dbReference>
<keyword evidence="2" id="KW-0378">Hydrolase</keyword>
<name>L9ZWI9_9EURY</name>
<dbReference type="InterPro" id="IPR029058">
    <property type="entry name" value="AB_hydrolase_fold"/>
</dbReference>